<keyword evidence="2" id="KW-1185">Reference proteome</keyword>
<evidence type="ECO:0000313" key="1">
    <source>
        <dbReference type="EMBL" id="QNI20482.1"/>
    </source>
</evidence>
<evidence type="ECO:0000313" key="2">
    <source>
        <dbReference type="Proteomes" id="UP000515887"/>
    </source>
</evidence>
<proteinExistence type="predicted"/>
<sequence length="54" mass="6277">MKPNDLVTWTGSNGETRHGKITSLHGIYAHVEWWRACAKKPRYILMRQGKLIVK</sequence>
<name>A0A7G8AKN7_9CAUD</name>
<dbReference type="Proteomes" id="UP000515887">
    <property type="component" value="Segment"/>
</dbReference>
<dbReference type="EMBL" id="MT740291">
    <property type="protein sequence ID" value="QNI20482.1"/>
    <property type="molecule type" value="Genomic_DNA"/>
</dbReference>
<reference evidence="1 2" key="1">
    <citation type="submission" date="2020-07" db="EMBL/GenBank/DDBJ databases">
        <title>Isolation, characterization and genomic analysis of phage SHWT1 for lysing multidrug resistant Salmonella.</title>
        <authorList>
            <person name="Wang S."/>
        </authorList>
    </citation>
    <scope>NUCLEOTIDE SEQUENCE [LARGE SCALE GENOMIC DNA]</scope>
</reference>
<protein>
    <submittedName>
        <fullName evidence="1">Uncharacterized protein</fullName>
    </submittedName>
</protein>
<accession>A0A7G8AKN7</accession>
<gene>
    <name evidence="1" type="ORF">SHWT1_53</name>
</gene>
<organism evidence="1 2">
    <name type="scientific">Salmonella phage SHWT1</name>
    <dbReference type="NCBI Taxonomy" id="2759195"/>
    <lineage>
        <taxon>Viruses</taxon>
        <taxon>Duplodnaviria</taxon>
        <taxon>Heunggongvirae</taxon>
        <taxon>Uroviricota</taxon>
        <taxon>Caudoviricetes</taxon>
        <taxon>Sarkviridae</taxon>
        <taxon>Guernseyvirinae</taxon>
        <taxon>Jerseyvirus</taxon>
        <taxon>Jerseyvirus SHWT1</taxon>
    </lineage>
</organism>